<protein>
    <submittedName>
        <fullName evidence="4">Citrate (Pro-3S)-lyase] ligase</fullName>
    </submittedName>
</protein>
<keyword evidence="2" id="KW-0067">ATP-binding</keyword>
<proteinExistence type="predicted"/>
<accession>A0ABM8HU72</accession>
<dbReference type="Gene3D" id="3.40.50.620">
    <property type="entry name" value="HUPs"/>
    <property type="match status" value="1"/>
</dbReference>
<dbReference type="NCBIfam" id="TIGR00125">
    <property type="entry name" value="cyt_tran_rel"/>
    <property type="match status" value="1"/>
</dbReference>
<organism evidence="4 5">
    <name type="scientific">Desulfuromonas versatilis</name>
    <dbReference type="NCBI Taxonomy" id="2802975"/>
    <lineage>
        <taxon>Bacteria</taxon>
        <taxon>Pseudomonadati</taxon>
        <taxon>Thermodesulfobacteriota</taxon>
        <taxon>Desulfuromonadia</taxon>
        <taxon>Desulfuromonadales</taxon>
        <taxon>Desulfuromonadaceae</taxon>
        <taxon>Desulfuromonas</taxon>
    </lineage>
</organism>
<gene>
    <name evidence="4" type="ORF">DESUT3_25940</name>
</gene>
<reference evidence="4 5" key="2">
    <citation type="journal article" date="2021" name="Int. J. Syst. Evol. Microbiol.">
        <title>Isolation and Polyphasic Characterization of Desulfuromonas versatilis sp. Nov., an Electrogenic Bacteria Capable of Versatile Metabolism Isolated from a Graphene Oxide-Reducing Enrichment Culture.</title>
        <authorList>
            <person name="Xie L."/>
            <person name="Yoshida N."/>
            <person name="Ishii S."/>
            <person name="Meng L."/>
        </authorList>
    </citation>
    <scope>NUCLEOTIDE SEQUENCE [LARGE SCALE GENOMIC DNA]</scope>
    <source>
        <strain evidence="4 5">NIT-T3</strain>
    </source>
</reference>
<evidence type="ECO:0000256" key="2">
    <source>
        <dbReference type="ARBA" id="ARBA00022840"/>
    </source>
</evidence>
<evidence type="ECO:0000259" key="3">
    <source>
        <dbReference type="SMART" id="SM00764"/>
    </source>
</evidence>
<dbReference type="InterPro" id="IPR005216">
    <property type="entry name" value="Citrate_lyase_ligase"/>
</dbReference>
<dbReference type="Proteomes" id="UP001319827">
    <property type="component" value="Chromosome"/>
</dbReference>
<dbReference type="PANTHER" id="PTHR40599:SF1">
    <property type="entry name" value="[CITRATE [PRO-3S]-LYASE] LIGASE"/>
    <property type="match status" value="1"/>
</dbReference>
<dbReference type="SUPFAM" id="SSF52374">
    <property type="entry name" value="Nucleotidylyl transferase"/>
    <property type="match status" value="1"/>
</dbReference>
<keyword evidence="1" id="KW-0547">Nucleotide-binding</keyword>
<dbReference type="InterPro" id="IPR004821">
    <property type="entry name" value="Cyt_trans-like"/>
</dbReference>
<dbReference type="EMBL" id="AP024355">
    <property type="protein sequence ID" value="BCR05525.1"/>
    <property type="molecule type" value="Genomic_DNA"/>
</dbReference>
<dbReference type="InterPro" id="IPR014729">
    <property type="entry name" value="Rossmann-like_a/b/a_fold"/>
</dbReference>
<keyword evidence="4" id="KW-0436">Ligase</keyword>
<dbReference type="GO" id="GO:0016874">
    <property type="term" value="F:ligase activity"/>
    <property type="evidence" value="ECO:0007669"/>
    <property type="project" value="UniProtKB-KW"/>
</dbReference>
<dbReference type="SMART" id="SM00764">
    <property type="entry name" value="Citrate_ly_lig"/>
    <property type="match status" value="1"/>
</dbReference>
<sequence>MVVELIGKRDYQLARQLIEGSGLTFEQDFDNLVGVFEGGRLVAVAARSGRILKMFAIDPDHQSGSLLGELVTEQVRLGTLAGLDTFFVFTPPTSAPSFQALNFTPLVRHHEAFLLEYGNGLGRYLEDCRPLLRPGANGAVVVNCNPFTLGHRYLIEEAAGRVDTLYVFVVREDRSIFPFETRFRLVREGVRDLENVVVLDSSHYAVSGVTFPSYFLKDPSRAASLQMEIDLTLFGRHLAPFFQVAKRFVGSEPFCRTTRLYSEEMFRVLAAFGVETVQLERREAAGEVISAYRVRDAIRREAYETVRRLVPPSTLAYLLSDEARELREKLKTHHRRH</sequence>
<dbReference type="Pfam" id="PF08218">
    <property type="entry name" value="Citrate_ly_lig"/>
    <property type="match status" value="1"/>
</dbReference>
<evidence type="ECO:0000313" key="4">
    <source>
        <dbReference type="EMBL" id="BCR05525.1"/>
    </source>
</evidence>
<evidence type="ECO:0000313" key="5">
    <source>
        <dbReference type="Proteomes" id="UP001319827"/>
    </source>
</evidence>
<name>A0ABM8HU72_9BACT</name>
<evidence type="ECO:0000256" key="1">
    <source>
        <dbReference type="ARBA" id="ARBA00022741"/>
    </source>
</evidence>
<feature type="domain" description="Citrate lyase ligase C-terminal" evidence="3">
    <location>
        <begin position="137"/>
        <end position="318"/>
    </location>
</feature>
<dbReference type="PANTHER" id="PTHR40599">
    <property type="entry name" value="[CITRATE [PRO-3S]-LYASE] LIGASE"/>
    <property type="match status" value="1"/>
</dbReference>
<keyword evidence="5" id="KW-1185">Reference proteome</keyword>
<dbReference type="InterPro" id="IPR013166">
    <property type="entry name" value="Citrate_lyase_ligase_C"/>
</dbReference>
<dbReference type="RefSeq" id="WP_221248945.1">
    <property type="nucleotide sequence ID" value="NZ_AP024355.1"/>
</dbReference>
<reference evidence="4 5" key="1">
    <citation type="journal article" date="2016" name="C (Basel)">
        <title>Selective Growth of and Electricity Production by Marine Exoelectrogenic Bacteria in Self-Aggregated Hydrogel of Microbially Reduced Graphene Oxide.</title>
        <authorList>
            <person name="Yoshida N."/>
            <person name="Goto Y."/>
            <person name="Miyata Y."/>
        </authorList>
    </citation>
    <scope>NUCLEOTIDE SEQUENCE [LARGE SCALE GENOMIC DNA]</scope>
    <source>
        <strain evidence="4 5">NIT-T3</strain>
    </source>
</reference>